<dbReference type="EMBL" id="BAABGY010000006">
    <property type="protein sequence ID" value="GAA4326233.1"/>
    <property type="molecule type" value="Genomic_DNA"/>
</dbReference>
<gene>
    <name evidence="1" type="ORF">GCM10023184_14800</name>
</gene>
<reference evidence="2" key="1">
    <citation type="journal article" date="2019" name="Int. J. Syst. Evol. Microbiol.">
        <title>The Global Catalogue of Microorganisms (GCM) 10K type strain sequencing project: providing services to taxonomists for standard genome sequencing and annotation.</title>
        <authorList>
            <consortium name="The Broad Institute Genomics Platform"/>
            <consortium name="The Broad Institute Genome Sequencing Center for Infectious Disease"/>
            <person name="Wu L."/>
            <person name="Ma J."/>
        </authorList>
    </citation>
    <scope>NUCLEOTIDE SEQUENCE [LARGE SCALE GENOMIC DNA]</scope>
    <source>
        <strain evidence="2">JCM 17919</strain>
    </source>
</reference>
<evidence type="ECO:0000313" key="1">
    <source>
        <dbReference type="EMBL" id="GAA4326233.1"/>
    </source>
</evidence>
<sequence>MLIADKALSGNIFIITVSERLDPVPSNLHMMVHSTFSNVTYDVELPESTSPYPDRYDKYTVAGSAFEPMEPGLYSFTIEADGTPVKSGMLKVIDQATDQAYLIQEVDDTEDDFLIHE</sequence>
<dbReference type="RefSeq" id="WP_345254734.1">
    <property type="nucleotide sequence ID" value="NZ_BAABGY010000006.1"/>
</dbReference>
<keyword evidence="2" id="KW-1185">Reference proteome</keyword>
<dbReference type="Proteomes" id="UP001501725">
    <property type="component" value="Unassembled WGS sequence"/>
</dbReference>
<accession>A0ABP8GKW3</accession>
<name>A0ABP8GKW3_9BACT</name>
<comment type="caution">
    <text evidence="1">The sequence shown here is derived from an EMBL/GenBank/DDBJ whole genome shotgun (WGS) entry which is preliminary data.</text>
</comment>
<organism evidence="1 2">
    <name type="scientific">Flaviaesturariibacter amylovorans</name>
    <dbReference type="NCBI Taxonomy" id="1084520"/>
    <lineage>
        <taxon>Bacteria</taxon>
        <taxon>Pseudomonadati</taxon>
        <taxon>Bacteroidota</taxon>
        <taxon>Chitinophagia</taxon>
        <taxon>Chitinophagales</taxon>
        <taxon>Chitinophagaceae</taxon>
        <taxon>Flaviaestuariibacter</taxon>
    </lineage>
</organism>
<proteinExistence type="predicted"/>
<evidence type="ECO:0008006" key="3">
    <source>
        <dbReference type="Google" id="ProtNLM"/>
    </source>
</evidence>
<protein>
    <recommendedName>
        <fullName evidence="3">DUF4625 domain-containing protein</fullName>
    </recommendedName>
</protein>
<evidence type="ECO:0000313" key="2">
    <source>
        <dbReference type="Proteomes" id="UP001501725"/>
    </source>
</evidence>